<dbReference type="PROSITE" id="PS50275">
    <property type="entry name" value="SAC"/>
    <property type="match status" value="1"/>
</dbReference>
<dbReference type="Pfam" id="PF02383">
    <property type="entry name" value="Syja_N"/>
    <property type="match status" value="1"/>
</dbReference>
<protein>
    <recommendedName>
        <fullName evidence="7">SAC domain-containing protein</fullName>
    </recommendedName>
</protein>
<feature type="domain" description="SAC" evidence="3">
    <location>
        <begin position="283"/>
        <end position="652"/>
    </location>
</feature>
<dbReference type="InterPro" id="IPR002013">
    <property type="entry name" value="SAC_dom"/>
</dbReference>
<feature type="chain" id="PRO_5043541423" description="SAC domain-containing protein" evidence="2">
    <location>
        <begin position="21"/>
        <end position="983"/>
    </location>
</feature>
<dbReference type="InterPro" id="IPR022158">
    <property type="entry name" value="Inositol_phosphatase"/>
</dbReference>
<keyword evidence="6" id="KW-1185">Reference proteome</keyword>
<comment type="caution">
    <text evidence="5">The sequence shown here is derived from an EMBL/GenBank/DDBJ whole genome shotgun (WGS) entry which is preliminary data.</text>
</comment>
<feature type="signal peptide" evidence="2">
    <location>
        <begin position="1"/>
        <end position="20"/>
    </location>
</feature>
<evidence type="ECO:0000313" key="6">
    <source>
        <dbReference type="Proteomes" id="UP001358417"/>
    </source>
</evidence>
<dbReference type="PANTHER" id="PTHR45662">
    <property type="entry name" value="PHOSPHATIDYLINOSITIDE PHOSPHATASE SAC1"/>
    <property type="match status" value="1"/>
</dbReference>
<organism evidence="5 6">
    <name type="scientific">Exophiala bonariae</name>
    <dbReference type="NCBI Taxonomy" id="1690606"/>
    <lineage>
        <taxon>Eukaryota</taxon>
        <taxon>Fungi</taxon>
        <taxon>Dikarya</taxon>
        <taxon>Ascomycota</taxon>
        <taxon>Pezizomycotina</taxon>
        <taxon>Eurotiomycetes</taxon>
        <taxon>Chaetothyriomycetidae</taxon>
        <taxon>Chaetothyriales</taxon>
        <taxon>Herpotrichiellaceae</taxon>
        <taxon>Exophiala</taxon>
    </lineage>
</organism>
<evidence type="ECO:0008006" key="7">
    <source>
        <dbReference type="Google" id="ProtNLM"/>
    </source>
</evidence>
<dbReference type="AlphaFoldDB" id="A0AAV9N3N7"/>
<dbReference type="RefSeq" id="XP_064704171.1">
    <property type="nucleotide sequence ID" value="XM_064848957.1"/>
</dbReference>
<feature type="domain" description="HSac2" evidence="4">
    <location>
        <begin position="722"/>
        <end position="872"/>
    </location>
</feature>
<dbReference type="PANTHER" id="PTHR45662:SF7">
    <property type="entry name" value="SACI DOMAIN PROTEIN (AFU_ORTHOLOGUE AFUA_1G15890)"/>
    <property type="match status" value="1"/>
</dbReference>
<dbReference type="GO" id="GO:0043812">
    <property type="term" value="F:phosphatidylinositol-4-phosphate phosphatase activity"/>
    <property type="evidence" value="ECO:0007669"/>
    <property type="project" value="TreeGrafter"/>
</dbReference>
<feature type="compositionally biased region" description="Basic and acidic residues" evidence="1">
    <location>
        <begin position="157"/>
        <end position="175"/>
    </location>
</feature>
<keyword evidence="2" id="KW-0732">Signal</keyword>
<dbReference type="GO" id="GO:0046856">
    <property type="term" value="P:phosphatidylinositol dephosphorylation"/>
    <property type="evidence" value="ECO:0007669"/>
    <property type="project" value="TreeGrafter"/>
</dbReference>
<feature type="region of interest" description="Disordered" evidence="1">
    <location>
        <begin position="114"/>
        <end position="185"/>
    </location>
</feature>
<name>A0AAV9N3N7_9EURO</name>
<proteinExistence type="predicted"/>
<evidence type="ECO:0000259" key="4">
    <source>
        <dbReference type="PROSITE" id="PS51791"/>
    </source>
</evidence>
<dbReference type="InterPro" id="IPR034753">
    <property type="entry name" value="hSac2"/>
</dbReference>
<dbReference type="GeneID" id="89973565"/>
<feature type="compositionally biased region" description="Polar residues" evidence="1">
    <location>
        <begin position="115"/>
        <end position="130"/>
    </location>
</feature>
<feature type="compositionally biased region" description="Acidic residues" evidence="1">
    <location>
        <begin position="132"/>
        <end position="143"/>
    </location>
</feature>
<dbReference type="GO" id="GO:0005783">
    <property type="term" value="C:endoplasmic reticulum"/>
    <property type="evidence" value="ECO:0007669"/>
    <property type="project" value="TreeGrafter"/>
</dbReference>
<dbReference type="EMBL" id="JAVRRD010000020">
    <property type="protein sequence ID" value="KAK5048966.1"/>
    <property type="molecule type" value="Genomic_DNA"/>
</dbReference>
<evidence type="ECO:0000256" key="2">
    <source>
        <dbReference type="SAM" id="SignalP"/>
    </source>
</evidence>
<evidence type="ECO:0000256" key="1">
    <source>
        <dbReference type="SAM" id="MobiDB-lite"/>
    </source>
</evidence>
<sequence>MPALVRRLLIWAAADGLVLQAHGPSENHRAIQIDYKNRQIKELPSSASNNGGAATPLEAHGIIGLLSLASSTFLIAITRREQVAQIFGKPVYVVTDVALVPLSSQGEADKAISASVASKSRGTNDAATNTESDSESDLSDDGSDEHARAGTAADGDGDPHDAEPETPMDDVRPEQARTTSSTSIARDVIANRGQYGRFASQWFSKQGWGVAKGGNNSSTSISSTRSKDDTAGNAKEGGAATAATVNSESAKEAVDQDDRARDKEQTVAENSIADALPKILRTTKMILTSRSYFFSYEFDLTRRLALLNGACRPPARESLDPLYFWNRRLAGPFFDSRQDAFLMPIIQGFVGQRAFVVKKTKSEESESAEVVAANHGEQSGELEQAVDKAKEGLANLSGESQSYLLTLISRRSVKRSGLRYLRRGIDDDGNCANSAETEQILSAPDWSSTRRILSFVQIRGSIPLYFSQSPYSFKPIPILHHPASTNEAALKKHFQDLKRRYGKVQIAALVDKHGTEAAIGEAYDKTIHSLTDTHQLEDVEFEWFDFHAECRGMKFENVSRLIQKLEKTVEAYGETVVLASQIEKTQSGIIRTNCMDCLDRTNVAQSAFGQFMLQKDLASEGYSIDLLHDESTTWFNTLWADNGDAISRQYASTAALKGDFTRTRRRDYRGALNDFSLTLTRYYNNMVNDYFSQAVIDVLLGNTSWKMFEDFESTMMRADPGISIEKIRETAIENCAKQVIQDESEDLIHGWTMSTPSHENTLRTLPFEEAVVLLTDAALYCCKFDWTTEKLASFEKADLRSISKIRYGTYITSTLSERAMKEELNAGVVIVYQPGKESIIRTNTRSLQNVVAQKADGSSSSDNRIDGGTGILSWLAPSSPPTSRTIAIKVIPTAATTTTEDMESSTASGRSESALQTAQTVAEEVQRAITGSATVSTSTSGEADTHKKDGLVEHEPIISLAEAKRRTGYLEQLGHSIKKLVWT</sequence>
<dbReference type="Proteomes" id="UP001358417">
    <property type="component" value="Unassembled WGS sequence"/>
</dbReference>
<feature type="region of interest" description="Disordered" evidence="1">
    <location>
        <begin position="209"/>
        <end position="268"/>
    </location>
</feature>
<accession>A0AAV9N3N7</accession>
<dbReference type="PROSITE" id="PS51791">
    <property type="entry name" value="HSAC2"/>
    <property type="match status" value="1"/>
</dbReference>
<feature type="region of interest" description="Disordered" evidence="1">
    <location>
        <begin position="896"/>
        <end position="916"/>
    </location>
</feature>
<feature type="compositionally biased region" description="Basic and acidic residues" evidence="1">
    <location>
        <begin position="249"/>
        <end position="266"/>
    </location>
</feature>
<reference evidence="5 6" key="1">
    <citation type="submission" date="2023-08" db="EMBL/GenBank/DDBJ databases">
        <title>Black Yeasts Isolated from many extreme environments.</title>
        <authorList>
            <person name="Coleine C."/>
            <person name="Stajich J.E."/>
            <person name="Selbmann L."/>
        </authorList>
    </citation>
    <scope>NUCLEOTIDE SEQUENCE [LARGE SCALE GENOMIC DNA]</scope>
    <source>
        <strain evidence="5 6">CCFEE 5792</strain>
    </source>
</reference>
<dbReference type="Pfam" id="PF12456">
    <property type="entry name" value="hSac2"/>
    <property type="match status" value="1"/>
</dbReference>
<evidence type="ECO:0000259" key="3">
    <source>
        <dbReference type="PROSITE" id="PS50275"/>
    </source>
</evidence>
<evidence type="ECO:0000313" key="5">
    <source>
        <dbReference type="EMBL" id="KAK5048966.1"/>
    </source>
</evidence>
<gene>
    <name evidence="5" type="ORF">LTR84_005388</name>
</gene>